<dbReference type="SUPFAM" id="SSF64307">
    <property type="entry name" value="SirA-like"/>
    <property type="match status" value="1"/>
</dbReference>
<keyword evidence="2" id="KW-0614">Plasmid</keyword>
<evidence type="ECO:0000313" key="2">
    <source>
        <dbReference type="EMBL" id="BDD12325.1"/>
    </source>
</evidence>
<evidence type="ECO:0000313" key="3">
    <source>
        <dbReference type="Proteomes" id="UP001348817"/>
    </source>
</evidence>
<dbReference type="Gene3D" id="3.40.1260.10">
    <property type="entry name" value="DsrEFH-like"/>
    <property type="match status" value="1"/>
</dbReference>
<organism evidence="2 3">
    <name type="scientific">Fulvitalea axinellae</name>
    <dbReference type="NCBI Taxonomy" id="1182444"/>
    <lineage>
        <taxon>Bacteria</taxon>
        <taxon>Pseudomonadati</taxon>
        <taxon>Bacteroidota</taxon>
        <taxon>Cytophagia</taxon>
        <taxon>Cytophagales</taxon>
        <taxon>Persicobacteraceae</taxon>
        <taxon>Fulvitalea</taxon>
    </lineage>
</organism>
<accession>A0AAU9DMA3</accession>
<dbReference type="Gene3D" id="3.30.110.40">
    <property type="entry name" value="TusA-like domain"/>
    <property type="match status" value="1"/>
</dbReference>
<dbReference type="InterPro" id="IPR019870">
    <property type="entry name" value="Se_metab_YedF"/>
</dbReference>
<dbReference type="InterPro" id="IPR027396">
    <property type="entry name" value="DsrEFH-like"/>
</dbReference>
<proteinExistence type="predicted"/>
<gene>
    <name evidence="2" type="ORF">FUAX_47570</name>
</gene>
<feature type="domain" description="UPF0033" evidence="1">
    <location>
        <begin position="2"/>
        <end position="64"/>
    </location>
</feature>
<dbReference type="InterPro" id="IPR003787">
    <property type="entry name" value="Sulphur_relay_DsrE/F-like"/>
</dbReference>
<geneLocation type="plasmid" evidence="2 3">
    <name>pFA4</name>
</geneLocation>
<name>A0AAU9DMA3_9BACT</name>
<dbReference type="Pfam" id="PF01206">
    <property type="entry name" value="TusA"/>
    <property type="match status" value="1"/>
</dbReference>
<evidence type="ECO:0000259" key="1">
    <source>
        <dbReference type="Pfam" id="PF01206"/>
    </source>
</evidence>
<dbReference type="NCBIfam" id="TIGR03527">
    <property type="entry name" value="selenium_YedF"/>
    <property type="match status" value="1"/>
</dbReference>
<dbReference type="EMBL" id="AP025318">
    <property type="protein sequence ID" value="BDD12325.1"/>
    <property type="molecule type" value="Genomic_DNA"/>
</dbReference>
<keyword evidence="3" id="KW-1185">Reference proteome</keyword>
<dbReference type="RefSeq" id="WP_338395677.1">
    <property type="nucleotide sequence ID" value="NZ_AP025318.1"/>
</dbReference>
<dbReference type="SUPFAM" id="SSF75169">
    <property type="entry name" value="DsrEFH-like"/>
    <property type="match status" value="1"/>
</dbReference>
<reference evidence="2 3" key="1">
    <citation type="submission" date="2021-12" db="EMBL/GenBank/DDBJ databases">
        <title>Genome sequencing of bacteria with rrn-lacking chromosome and rrn-plasmid.</title>
        <authorList>
            <person name="Anda M."/>
            <person name="Iwasaki W."/>
        </authorList>
    </citation>
    <scope>NUCLEOTIDE SEQUENCE [LARGE SCALE GENOMIC DNA]</scope>
    <source>
        <strain evidence="2 3">DSM 100852</strain>
        <plasmid evidence="2 3">pFA4</plasmid>
    </source>
</reference>
<dbReference type="Pfam" id="PF02635">
    <property type="entry name" value="DsrE"/>
    <property type="match status" value="1"/>
</dbReference>
<dbReference type="KEGG" id="fax:FUAX_47570"/>
<protein>
    <recommendedName>
        <fullName evidence="1">UPF0033 domain-containing protein</fullName>
    </recommendedName>
</protein>
<dbReference type="InterPro" id="IPR036868">
    <property type="entry name" value="TusA-like_sf"/>
</dbReference>
<sequence length="199" mass="21644">MKVVDARGKRCPQPMIMAKRLWKTLADSEIFEVWVDNAVACENLNSFLADHNASPKSIEREGYTAIEARKPEKASEKPEPEAVCAPSNSAYTVVLKNDKMGHGDDALGEILIKGYINALAEIDKLPEAIVLYNAGVLLARKDSGASEGLAELSQKGVDIILCGACVDYYEIKSDIACGRISNMYVIAELLAKTGHIVYP</sequence>
<dbReference type="Proteomes" id="UP001348817">
    <property type="component" value="Plasmid pFA4"/>
</dbReference>
<dbReference type="AlphaFoldDB" id="A0AAU9DMA3"/>
<dbReference type="InterPro" id="IPR001455">
    <property type="entry name" value="TusA-like"/>
</dbReference>